<reference evidence="2" key="1">
    <citation type="submission" date="2012-08" db="EMBL/GenBank/DDBJ databases">
        <title>The Genome Sequence of Wuchereria bancrofti.</title>
        <authorList>
            <person name="Nutman T.B."/>
            <person name="Fink D.L."/>
            <person name="Russ C."/>
            <person name="Young S."/>
            <person name="Zeng Q."/>
            <person name="Koehrsen M."/>
            <person name="Alvarado L."/>
            <person name="Berlin A."/>
            <person name="Chapman S.B."/>
            <person name="Chen Z."/>
            <person name="Freedman E."/>
            <person name="Gellesch M."/>
            <person name="Goldberg J."/>
            <person name="Griggs A."/>
            <person name="Gujja S."/>
            <person name="Heilman E.R."/>
            <person name="Heiman D."/>
            <person name="Hepburn T."/>
            <person name="Howarth C."/>
            <person name="Jen D."/>
            <person name="Larson L."/>
            <person name="Lewis B."/>
            <person name="Mehta T."/>
            <person name="Park D."/>
            <person name="Pearson M."/>
            <person name="Roberts A."/>
            <person name="Saif S."/>
            <person name="Shea T."/>
            <person name="Shenoy N."/>
            <person name="Sisk P."/>
            <person name="Stolte C."/>
            <person name="Sykes S."/>
            <person name="Walk T."/>
            <person name="White J."/>
            <person name="Yandava C."/>
            <person name="Haas B."/>
            <person name="Henn M.R."/>
            <person name="Nusbaum C."/>
            <person name="Birren B."/>
        </authorList>
    </citation>
    <scope>NUCLEOTIDE SEQUENCE [LARGE SCALE GENOMIC DNA]</scope>
    <source>
        <strain evidence="2">NA</strain>
    </source>
</reference>
<proteinExistence type="predicted"/>
<accession>J9EQ19</accession>
<comment type="caution">
    <text evidence="1">The sequence shown here is derived from an EMBL/GenBank/DDBJ whole genome shotgun (WGS) entry which is preliminary data.</text>
</comment>
<sequence>MTTVYLQQQHNLHLAGAQQPVLPLSPRARELEESRVVRSSPAAFTNCGNIDSRRYLPSGRNVVGVGDIPVRSSIRVNPIISSADFLRGAKVVTRISDERADMKPVMIPAPTVNITCSASVTASTASVTALHDTCIPIPAGQHDGIVGTSYPGPSARPTILRKNRESGAHPYVSFLCVCFIFSLMCFKRTNATDSRILSGAPCLSPDTRGIFARKTPALLIGNIVQNTKNFSDQVAVAEAVEVSPRKRLRKQNFECTNTEKMKLLISTERVVGDSFVTVKDELTWKSADLDCESREVEDPVPEKMPKRRSRVHIDNCTGTVSLQQRVSTSVPQQNNSDSYTKVKRMKKTKIIPRNKLSALGVPAVVELDSNSWPMSSFVDEKRASLQYGQMNSADAETIEAQANEKWMEDAEVQKIEDTAYLMCHIFG</sequence>
<evidence type="ECO:0000313" key="1">
    <source>
        <dbReference type="EMBL" id="EJW77389.1"/>
    </source>
</evidence>
<name>J9EQ19_WUCBA</name>
<protein>
    <submittedName>
        <fullName evidence="1">Uncharacterized protein</fullName>
    </submittedName>
</protein>
<dbReference type="AlphaFoldDB" id="J9EQ19"/>
<gene>
    <name evidence="1" type="ORF">WUBG_11698</name>
</gene>
<organism evidence="1 2">
    <name type="scientific">Wuchereria bancrofti</name>
    <dbReference type="NCBI Taxonomy" id="6293"/>
    <lineage>
        <taxon>Eukaryota</taxon>
        <taxon>Metazoa</taxon>
        <taxon>Ecdysozoa</taxon>
        <taxon>Nematoda</taxon>
        <taxon>Chromadorea</taxon>
        <taxon>Rhabditida</taxon>
        <taxon>Spirurina</taxon>
        <taxon>Spiruromorpha</taxon>
        <taxon>Filarioidea</taxon>
        <taxon>Onchocercidae</taxon>
        <taxon>Wuchereria</taxon>
    </lineage>
</organism>
<dbReference type="Proteomes" id="UP000004810">
    <property type="component" value="Unassembled WGS sequence"/>
</dbReference>
<evidence type="ECO:0000313" key="2">
    <source>
        <dbReference type="Proteomes" id="UP000004810"/>
    </source>
</evidence>
<dbReference type="EMBL" id="ADBV01007822">
    <property type="protein sequence ID" value="EJW77389.1"/>
    <property type="molecule type" value="Genomic_DNA"/>
</dbReference>